<gene>
    <name evidence="2" type="ORF">PLEPLA_LOCUS46027</name>
</gene>
<proteinExistence type="predicted"/>
<feature type="region of interest" description="Disordered" evidence="1">
    <location>
        <begin position="84"/>
        <end position="121"/>
    </location>
</feature>
<reference evidence="2" key="1">
    <citation type="submission" date="2020-03" db="EMBL/GenBank/DDBJ databases">
        <authorList>
            <person name="Weist P."/>
        </authorList>
    </citation>
    <scope>NUCLEOTIDE SEQUENCE</scope>
</reference>
<feature type="region of interest" description="Disordered" evidence="1">
    <location>
        <begin position="1"/>
        <end position="69"/>
    </location>
</feature>
<protein>
    <submittedName>
        <fullName evidence="2">Uncharacterized protein</fullName>
    </submittedName>
</protein>
<dbReference type="EMBL" id="CADEAL010004377">
    <property type="protein sequence ID" value="CAB1458197.1"/>
    <property type="molecule type" value="Genomic_DNA"/>
</dbReference>
<evidence type="ECO:0000313" key="2">
    <source>
        <dbReference type="EMBL" id="CAB1458197.1"/>
    </source>
</evidence>
<feature type="compositionally biased region" description="Basic and acidic residues" evidence="1">
    <location>
        <begin position="85"/>
        <end position="99"/>
    </location>
</feature>
<dbReference type="AlphaFoldDB" id="A0A9N7VS12"/>
<accession>A0A9N7VS12</accession>
<organism evidence="2 3">
    <name type="scientific">Pleuronectes platessa</name>
    <name type="common">European plaice</name>
    <dbReference type="NCBI Taxonomy" id="8262"/>
    <lineage>
        <taxon>Eukaryota</taxon>
        <taxon>Metazoa</taxon>
        <taxon>Chordata</taxon>
        <taxon>Craniata</taxon>
        <taxon>Vertebrata</taxon>
        <taxon>Euteleostomi</taxon>
        <taxon>Actinopterygii</taxon>
        <taxon>Neopterygii</taxon>
        <taxon>Teleostei</taxon>
        <taxon>Neoteleostei</taxon>
        <taxon>Acanthomorphata</taxon>
        <taxon>Carangaria</taxon>
        <taxon>Pleuronectiformes</taxon>
        <taxon>Pleuronectoidei</taxon>
        <taxon>Pleuronectidae</taxon>
        <taxon>Pleuronectes</taxon>
    </lineage>
</organism>
<feature type="compositionally biased region" description="Basic residues" evidence="1">
    <location>
        <begin position="1"/>
        <end position="15"/>
    </location>
</feature>
<comment type="caution">
    <text evidence="2">The sequence shown here is derived from an EMBL/GenBank/DDBJ whole genome shotgun (WGS) entry which is preliminary data.</text>
</comment>
<name>A0A9N7VS12_PLEPL</name>
<feature type="compositionally biased region" description="Basic and acidic residues" evidence="1">
    <location>
        <begin position="33"/>
        <end position="51"/>
    </location>
</feature>
<keyword evidence="3" id="KW-1185">Reference proteome</keyword>
<dbReference type="Proteomes" id="UP001153269">
    <property type="component" value="Unassembled WGS sequence"/>
</dbReference>
<sequence length="121" mass="13317">MAQRRHLERQLKPGRHFQEVPGPGTSGGNEGQSGREREKGIRDDRSGRRADGQWPPSSVSAHSIEPLESASSICNFKASGRALQRVREETRGPSRHEITDYTLNASPRGLSGVQESKIEGE</sequence>
<evidence type="ECO:0000313" key="3">
    <source>
        <dbReference type="Proteomes" id="UP001153269"/>
    </source>
</evidence>
<evidence type="ECO:0000256" key="1">
    <source>
        <dbReference type="SAM" id="MobiDB-lite"/>
    </source>
</evidence>